<feature type="domain" description="N-acetyltransferase" evidence="1">
    <location>
        <begin position="1"/>
        <end position="142"/>
    </location>
</feature>
<dbReference type="Gene3D" id="3.30.1050.10">
    <property type="entry name" value="SCP2 sterol-binding domain"/>
    <property type="match status" value="1"/>
</dbReference>
<dbReference type="SUPFAM" id="SSF55718">
    <property type="entry name" value="SCP-like"/>
    <property type="match status" value="1"/>
</dbReference>
<proteinExistence type="predicted"/>
<keyword evidence="3" id="KW-1185">Reference proteome</keyword>
<dbReference type="GO" id="GO:0030649">
    <property type="term" value="P:aminoglycoside antibiotic catabolic process"/>
    <property type="evidence" value="ECO:0007669"/>
    <property type="project" value="TreeGrafter"/>
</dbReference>
<evidence type="ECO:0000259" key="1">
    <source>
        <dbReference type="PROSITE" id="PS51186"/>
    </source>
</evidence>
<dbReference type="SUPFAM" id="SSF55729">
    <property type="entry name" value="Acyl-CoA N-acyltransferases (Nat)"/>
    <property type="match status" value="1"/>
</dbReference>
<dbReference type="Gene3D" id="3.40.630.30">
    <property type="match status" value="2"/>
</dbReference>
<reference evidence="2" key="1">
    <citation type="submission" date="2021-01" db="EMBL/GenBank/DDBJ databases">
        <title>KCTC 19127 draft genome.</title>
        <authorList>
            <person name="An D."/>
        </authorList>
    </citation>
    <scope>NUCLEOTIDE SEQUENCE</scope>
    <source>
        <strain evidence="2">KCTC 19127</strain>
    </source>
</reference>
<dbReference type="InterPro" id="IPR025559">
    <property type="entry name" value="Eis_dom"/>
</dbReference>
<gene>
    <name evidence="2" type="ORF">JL107_02950</name>
</gene>
<dbReference type="InterPro" id="IPR051554">
    <property type="entry name" value="Acetyltransferase_Eis"/>
</dbReference>
<protein>
    <submittedName>
        <fullName evidence="2">GNAT family N-acetyltransferase</fullName>
    </submittedName>
</protein>
<dbReference type="GO" id="GO:0034069">
    <property type="term" value="F:aminoglycoside N-acetyltransferase activity"/>
    <property type="evidence" value="ECO:0007669"/>
    <property type="project" value="TreeGrafter"/>
</dbReference>
<dbReference type="PANTHER" id="PTHR37817:SF1">
    <property type="entry name" value="N-ACETYLTRANSFERASE EIS"/>
    <property type="match status" value="1"/>
</dbReference>
<dbReference type="RefSeq" id="WP_205255545.1">
    <property type="nucleotide sequence ID" value="NZ_BAAAPV010000003.1"/>
</dbReference>
<dbReference type="Proteomes" id="UP000663801">
    <property type="component" value="Unassembled WGS sequence"/>
</dbReference>
<dbReference type="Pfam" id="PF13527">
    <property type="entry name" value="Acetyltransf_9"/>
    <property type="match status" value="1"/>
</dbReference>
<dbReference type="InterPro" id="IPR016181">
    <property type="entry name" value="Acyl_CoA_acyltransferase"/>
</dbReference>
<dbReference type="Pfam" id="PF13530">
    <property type="entry name" value="SCP2_2"/>
    <property type="match status" value="1"/>
</dbReference>
<accession>A0A939C1E9</accession>
<dbReference type="InterPro" id="IPR000182">
    <property type="entry name" value="GNAT_dom"/>
</dbReference>
<comment type="caution">
    <text evidence="2">The sequence shown here is derived from an EMBL/GenBank/DDBJ whole genome shotgun (WGS) entry which is preliminary data.</text>
</comment>
<dbReference type="PROSITE" id="PS51186">
    <property type="entry name" value="GNAT"/>
    <property type="match status" value="1"/>
</dbReference>
<organism evidence="2 3">
    <name type="scientific">Nakamurella flavida</name>
    <dbReference type="NCBI Taxonomy" id="363630"/>
    <lineage>
        <taxon>Bacteria</taxon>
        <taxon>Bacillati</taxon>
        <taxon>Actinomycetota</taxon>
        <taxon>Actinomycetes</taxon>
        <taxon>Nakamurellales</taxon>
        <taxon>Nakamurellaceae</taxon>
        <taxon>Nakamurella</taxon>
    </lineage>
</organism>
<evidence type="ECO:0000313" key="3">
    <source>
        <dbReference type="Proteomes" id="UP000663801"/>
    </source>
</evidence>
<evidence type="ECO:0000313" key="2">
    <source>
        <dbReference type="EMBL" id="MBM9475395.1"/>
    </source>
</evidence>
<dbReference type="AlphaFoldDB" id="A0A939C1E9"/>
<dbReference type="InterPro" id="IPR036527">
    <property type="entry name" value="SCP2_sterol-bd_dom_sf"/>
</dbReference>
<sequence>MEIRELTRDDAMASTAMSRNAFGGSLDLSFFTLGAGITRWGLFDGADLVAKANDRHYDSLIGGRPVPTAGVGGVVVTPETHGRGSARTVMTHLLHRARERGAVISTLFRTVPALYRSLGYEQVTERVDGALPSAALRGMRVPAGITLRRATVADAPAVRQVYDDIAAQGSCWLDRRPPLFPRGTAADADLISAVHGTTLAVDDAGTVQGYVRWTRGDGVGTGAVLTASELLSRTASGTAGLLAALASFDAVTPEIHLRTTGTDPVFWAVPGYGWRVEKVEPYLLRVIDLAGAVAARGWPVGVSGALELTVTDPLCPWNSGDHRLVIEGGRGRLEPGDGSGVSVTVNGSAVLIAGSIGAAALRRGGMVAGGGAEHDAVLDVLTAGPRPGILDFF</sequence>
<dbReference type="EMBL" id="JAERWL010000003">
    <property type="protein sequence ID" value="MBM9475395.1"/>
    <property type="molecule type" value="Genomic_DNA"/>
</dbReference>
<dbReference type="PANTHER" id="PTHR37817">
    <property type="entry name" value="N-ACETYLTRANSFERASE EIS"/>
    <property type="match status" value="1"/>
</dbReference>
<name>A0A939C1E9_9ACTN</name>